<feature type="region of interest" description="Disordered" evidence="1">
    <location>
        <begin position="104"/>
        <end position="201"/>
    </location>
</feature>
<name>A0AAE0PUQ2_9TELE</name>
<keyword evidence="3" id="KW-1185">Reference proteome</keyword>
<dbReference type="Proteomes" id="UP001274896">
    <property type="component" value="Unassembled WGS sequence"/>
</dbReference>
<accession>A0AAE0PUQ2</accession>
<dbReference type="EMBL" id="JAUCMX010000028">
    <property type="protein sequence ID" value="KAK3508536.1"/>
    <property type="molecule type" value="Genomic_DNA"/>
</dbReference>
<comment type="caution">
    <text evidence="2">The sequence shown here is derived from an EMBL/GenBank/DDBJ whole genome shotgun (WGS) entry which is preliminary data.</text>
</comment>
<feature type="compositionally biased region" description="Basic and acidic residues" evidence="1">
    <location>
        <begin position="144"/>
        <end position="158"/>
    </location>
</feature>
<feature type="compositionally biased region" description="Low complexity" evidence="1">
    <location>
        <begin position="110"/>
        <end position="120"/>
    </location>
</feature>
<sequence>MVEVVEDMEVVDMVDVVEDMEVVDMVDVMEDMEVVEKVLEVEDIVEVVEDMEVVDMVEVVEDMGVLEVEDMVEVVEDMEVVDVVDVVEDMGVIEKVLEVEDTKGERLRPAAKGPGAAAAPDLTESEPQVQPAAQKPTGATSAPEKPHSSRPDRKKPWSTEKSSVGSGAVLEPSALTEVGTEVQGNRVETPDTTSVQGDGGDVDMVDEPIFKYTFNVTRDIVRSLKALEIEIVELQRLEATGDRGHIEALRSKKANLAMGVTFQ</sequence>
<evidence type="ECO:0000313" key="3">
    <source>
        <dbReference type="Proteomes" id="UP001274896"/>
    </source>
</evidence>
<evidence type="ECO:0000313" key="2">
    <source>
        <dbReference type="EMBL" id="KAK3508536.1"/>
    </source>
</evidence>
<gene>
    <name evidence="2" type="ORF">QTP70_031946</name>
</gene>
<reference evidence="2" key="1">
    <citation type="submission" date="2023-06" db="EMBL/GenBank/DDBJ databases">
        <title>Male Hemibagrus guttatus genome.</title>
        <authorList>
            <person name="Bian C."/>
        </authorList>
    </citation>
    <scope>NUCLEOTIDE SEQUENCE</scope>
    <source>
        <strain evidence="2">Male_cb2023</strain>
        <tissue evidence="2">Muscle</tissue>
    </source>
</reference>
<organism evidence="2 3">
    <name type="scientific">Hemibagrus guttatus</name>
    <dbReference type="NCBI Taxonomy" id="175788"/>
    <lineage>
        <taxon>Eukaryota</taxon>
        <taxon>Metazoa</taxon>
        <taxon>Chordata</taxon>
        <taxon>Craniata</taxon>
        <taxon>Vertebrata</taxon>
        <taxon>Euteleostomi</taxon>
        <taxon>Actinopterygii</taxon>
        <taxon>Neopterygii</taxon>
        <taxon>Teleostei</taxon>
        <taxon>Ostariophysi</taxon>
        <taxon>Siluriformes</taxon>
        <taxon>Bagridae</taxon>
        <taxon>Hemibagrus</taxon>
    </lineage>
</organism>
<protein>
    <submittedName>
        <fullName evidence="2">Uncharacterized protein</fullName>
    </submittedName>
</protein>
<proteinExistence type="predicted"/>
<evidence type="ECO:0000256" key="1">
    <source>
        <dbReference type="SAM" id="MobiDB-lite"/>
    </source>
</evidence>
<dbReference type="AlphaFoldDB" id="A0AAE0PUQ2"/>